<evidence type="ECO:0000259" key="1">
    <source>
        <dbReference type="Pfam" id="PF03358"/>
    </source>
</evidence>
<name>A0A2A4WYP9_UNCAE</name>
<dbReference type="InterPro" id="IPR005025">
    <property type="entry name" value="FMN_Rdtase-like_dom"/>
</dbReference>
<accession>A0A2A4WYP9</accession>
<organism evidence="2 3">
    <name type="scientific">Aerophobetes bacterium</name>
    <dbReference type="NCBI Taxonomy" id="2030807"/>
    <lineage>
        <taxon>Bacteria</taxon>
        <taxon>Candidatus Aerophobota</taxon>
    </lineage>
</organism>
<dbReference type="SUPFAM" id="SSF52218">
    <property type="entry name" value="Flavoproteins"/>
    <property type="match status" value="1"/>
</dbReference>
<dbReference type="InterPro" id="IPR050712">
    <property type="entry name" value="NAD(P)H-dep_reductase"/>
</dbReference>
<dbReference type="Gene3D" id="3.40.50.360">
    <property type="match status" value="1"/>
</dbReference>
<dbReference type="InterPro" id="IPR029039">
    <property type="entry name" value="Flavoprotein-like_sf"/>
</dbReference>
<dbReference type="GO" id="GO:0016491">
    <property type="term" value="F:oxidoreductase activity"/>
    <property type="evidence" value="ECO:0007669"/>
    <property type="project" value="InterPro"/>
</dbReference>
<sequence length="192" mass="20938">MMPKLLFFSGSTRQDSLNQKLLNLAVTIAQDLGAEVTPINLKDFSMPIFNGDDEVAYGLPENAKKLKVIFAKHDGLFIASPEHNRSIPALLKNTLDWISRTEAKDEKPLAAFKDKVVALGSVSPGMLGGLHGLIQLRMMLTYIGVNVIPAQTTIISGLQAFDSNGMLKNARQLETLKRTVTDLVITTSKLAC</sequence>
<reference evidence="3" key="1">
    <citation type="submission" date="2017-08" db="EMBL/GenBank/DDBJ databases">
        <title>A dynamic microbial community with high functional redundancy inhabits the cold, oxic subseafloor aquifer.</title>
        <authorList>
            <person name="Tully B.J."/>
            <person name="Wheat C.G."/>
            <person name="Glazer B.T."/>
            <person name="Huber J.A."/>
        </authorList>
    </citation>
    <scope>NUCLEOTIDE SEQUENCE [LARGE SCALE GENOMIC DNA]</scope>
</reference>
<dbReference type="Proteomes" id="UP000218775">
    <property type="component" value="Unassembled WGS sequence"/>
</dbReference>
<dbReference type="PANTHER" id="PTHR30543">
    <property type="entry name" value="CHROMATE REDUCTASE"/>
    <property type="match status" value="1"/>
</dbReference>
<dbReference type="GO" id="GO:0005829">
    <property type="term" value="C:cytosol"/>
    <property type="evidence" value="ECO:0007669"/>
    <property type="project" value="TreeGrafter"/>
</dbReference>
<protein>
    <submittedName>
        <fullName evidence="2">FMN reductase</fullName>
    </submittedName>
</protein>
<feature type="domain" description="NADPH-dependent FMN reductase-like" evidence="1">
    <location>
        <begin position="3"/>
        <end position="154"/>
    </location>
</feature>
<dbReference type="AlphaFoldDB" id="A0A2A4WYP9"/>
<dbReference type="EMBL" id="NVUK01000045">
    <property type="protein sequence ID" value="PCI75538.1"/>
    <property type="molecule type" value="Genomic_DNA"/>
</dbReference>
<comment type="caution">
    <text evidence="2">The sequence shown here is derived from an EMBL/GenBank/DDBJ whole genome shotgun (WGS) entry which is preliminary data.</text>
</comment>
<evidence type="ECO:0000313" key="2">
    <source>
        <dbReference type="EMBL" id="PCI75538.1"/>
    </source>
</evidence>
<dbReference type="PANTHER" id="PTHR30543:SF21">
    <property type="entry name" value="NAD(P)H-DEPENDENT FMN REDUCTASE LOT6"/>
    <property type="match status" value="1"/>
</dbReference>
<gene>
    <name evidence="2" type="ORF">COB21_05515</name>
</gene>
<dbReference type="Pfam" id="PF03358">
    <property type="entry name" value="FMN_red"/>
    <property type="match status" value="1"/>
</dbReference>
<evidence type="ECO:0000313" key="3">
    <source>
        <dbReference type="Proteomes" id="UP000218775"/>
    </source>
</evidence>
<dbReference type="GO" id="GO:0010181">
    <property type="term" value="F:FMN binding"/>
    <property type="evidence" value="ECO:0007669"/>
    <property type="project" value="TreeGrafter"/>
</dbReference>
<proteinExistence type="predicted"/>